<sequence>MSETATSPTTTVAATSGMHQHQDPEPLSAAGLMDSSSQPDSRPSLRAPRSAKISFSVDALLSGGNNNNNSSSANNNRNRRSPSPSPDEVQHQQLRQYSEQLARFRLSIQAQAQAAAVAAAMGQQPKDLSLQAPRSGDDEGRSASATTTSPPPPSLQGSEPGGAGGGSRSADEGPTGSCGSEPDLNVMDDSDEELLAEEEAERAALMQAKEKASPLVPQPIHAGLQRPGHGGGSGPPYQLGPTAGSQGPGHNWPAPGFPHSLASFAWLPPPPHPHSPHAHLYNPHGPNSPNGKASSIIKFFFICSVSSG</sequence>
<evidence type="ECO:0000313" key="2">
    <source>
        <dbReference type="Proteomes" id="UP001239111"/>
    </source>
</evidence>
<keyword evidence="2" id="KW-1185">Reference proteome</keyword>
<dbReference type="Proteomes" id="UP001239111">
    <property type="component" value="Chromosome 1"/>
</dbReference>
<comment type="caution">
    <text evidence="1">The sequence shown here is derived from an EMBL/GenBank/DDBJ whole genome shotgun (WGS) entry which is preliminary data.</text>
</comment>
<reference evidence="1" key="1">
    <citation type="submission" date="2023-04" db="EMBL/GenBank/DDBJ databases">
        <title>A chromosome-level genome assembly of the parasitoid wasp Eretmocerus hayati.</title>
        <authorList>
            <person name="Zhong Y."/>
            <person name="Liu S."/>
            <person name="Liu Y."/>
        </authorList>
    </citation>
    <scope>NUCLEOTIDE SEQUENCE</scope>
    <source>
        <strain evidence="1">ZJU_SS_LIU_2023</strain>
    </source>
</reference>
<dbReference type="EMBL" id="CM056741">
    <property type="protein sequence ID" value="KAJ8683582.1"/>
    <property type="molecule type" value="Genomic_DNA"/>
</dbReference>
<gene>
    <name evidence="1" type="ORF">QAD02_019374</name>
</gene>
<protein>
    <submittedName>
        <fullName evidence="1">Uncharacterized protein</fullName>
    </submittedName>
</protein>
<name>A0ACC2PJF1_9HYME</name>
<evidence type="ECO:0000313" key="1">
    <source>
        <dbReference type="EMBL" id="KAJ8683582.1"/>
    </source>
</evidence>
<accession>A0ACC2PJF1</accession>
<organism evidence="1 2">
    <name type="scientific">Eretmocerus hayati</name>
    <dbReference type="NCBI Taxonomy" id="131215"/>
    <lineage>
        <taxon>Eukaryota</taxon>
        <taxon>Metazoa</taxon>
        <taxon>Ecdysozoa</taxon>
        <taxon>Arthropoda</taxon>
        <taxon>Hexapoda</taxon>
        <taxon>Insecta</taxon>
        <taxon>Pterygota</taxon>
        <taxon>Neoptera</taxon>
        <taxon>Endopterygota</taxon>
        <taxon>Hymenoptera</taxon>
        <taxon>Apocrita</taxon>
        <taxon>Proctotrupomorpha</taxon>
        <taxon>Chalcidoidea</taxon>
        <taxon>Aphelinidae</taxon>
        <taxon>Aphelininae</taxon>
        <taxon>Eretmocerus</taxon>
    </lineage>
</organism>
<proteinExistence type="predicted"/>